<evidence type="ECO:0000259" key="4">
    <source>
        <dbReference type="PROSITE" id="PS50949"/>
    </source>
</evidence>
<evidence type="ECO:0000256" key="3">
    <source>
        <dbReference type="ARBA" id="ARBA00023163"/>
    </source>
</evidence>
<dbReference type="InterPro" id="IPR000524">
    <property type="entry name" value="Tscrpt_reg_HTH_GntR"/>
</dbReference>
<sequence>MHQLVVNEILRGISVGELAAGDALPSERQLAADLGVSRVTVREALDILTRQGYLVKRRGSGGTCMVQPSPQLSPELRAHVQGRWQALSEVLEFRAAVEGEVAALAAARRTDRDLLALEDVQARLGGVSGSGAFRRLDSDFHGLLAAATRNEMLIDAVERARSAFFLEMDMRLPESQFQTYIARTTQAHREVLDAVRDGHGERARTLMRAHILQTARDSEDSVFGAQDGPAVR</sequence>
<organism evidence="5 6">
    <name type="scientific">Deinococcus knuensis</name>
    <dbReference type="NCBI Taxonomy" id="1837380"/>
    <lineage>
        <taxon>Bacteria</taxon>
        <taxon>Thermotogati</taxon>
        <taxon>Deinococcota</taxon>
        <taxon>Deinococci</taxon>
        <taxon>Deinococcales</taxon>
        <taxon>Deinococcaceae</taxon>
        <taxon>Deinococcus</taxon>
    </lineage>
</organism>
<name>A0ABQ2SJN5_9DEIO</name>
<dbReference type="Pfam" id="PF07729">
    <property type="entry name" value="FCD"/>
    <property type="match status" value="1"/>
</dbReference>
<dbReference type="Gene3D" id="1.20.120.530">
    <property type="entry name" value="GntR ligand-binding domain-like"/>
    <property type="match status" value="1"/>
</dbReference>
<evidence type="ECO:0000256" key="1">
    <source>
        <dbReference type="ARBA" id="ARBA00023015"/>
    </source>
</evidence>
<evidence type="ECO:0000313" key="6">
    <source>
        <dbReference type="Proteomes" id="UP000620633"/>
    </source>
</evidence>
<dbReference type="InterPro" id="IPR008920">
    <property type="entry name" value="TF_FadR/GntR_C"/>
</dbReference>
<accession>A0ABQ2SJN5</accession>
<reference evidence="6" key="1">
    <citation type="journal article" date="2019" name="Int. J. Syst. Evol. Microbiol.">
        <title>The Global Catalogue of Microorganisms (GCM) 10K type strain sequencing project: providing services to taxonomists for standard genome sequencing and annotation.</title>
        <authorList>
            <consortium name="The Broad Institute Genomics Platform"/>
            <consortium name="The Broad Institute Genome Sequencing Center for Infectious Disease"/>
            <person name="Wu L."/>
            <person name="Ma J."/>
        </authorList>
    </citation>
    <scope>NUCLEOTIDE SEQUENCE [LARGE SCALE GENOMIC DNA]</scope>
    <source>
        <strain evidence="6">JCM 31406</strain>
    </source>
</reference>
<dbReference type="SUPFAM" id="SSF48008">
    <property type="entry name" value="GntR ligand-binding domain-like"/>
    <property type="match status" value="1"/>
</dbReference>
<dbReference type="Pfam" id="PF00392">
    <property type="entry name" value="GntR"/>
    <property type="match status" value="1"/>
</dbReference>
<dbReference type="InterPro" id="IPR011711">
    <property type="entry name" value="GntR_C"/>
</dbReference>
<dbReference type="Gene3D" id="1.10.10.10">
    <property type="entry name" value="Winged helix-like DNA-binding domain superfamily/Winged helix DNA-binding domain"/>
    <property type="match status" value="1"/>
</dbReference>
<dbReference type="SUPFAM" id="SSF46785">
    <property type="entry name" value="Winged helix' DNA-binding domain"/>
    <property type="match status" value="1"/>
</dbReference>
<dbReference type="InterPro" id="IPR036390">
    <property type="entry name" value="WH_DNA-bd_sf"/>
</dbReference>
<evidence type="ECO:0000256" key="2">
    <source>
        <dbReference type="ARBA" id="ARBA00023125"/>
    </source>
</evidence>
<evidence type="ECO:0000313" key="5">
    <source>
        <dbReference type="EMBL" id="GGS28877.1"/>
    </source>
</evidence>
<dbReference type="PRINTS" id="PR00035">
    <property type="entry name" value="HTHGNTR"/>
</dbReference>
<dbReference type="SMART" id="SM00345">
    <property type="entry name" value="HTH_GNTR"/>
    <property type="match status" value="1"/>
</dbReference>
<dbReference type="CDD" id="cd07377">
    <property type="entry name" value="WHTH_GntR"/>
    <property type="match status" value="1"/>
</dbReference>
<comment type="caution">
    <text evidence="5">The sequence shown here is derived from an EMBL/GenBank/DDBJ whole genome shotgun (WGS) entry which is preliminary data.</text>
</comment>
<feature type="domain" description="HTH gntR-type" evidence="4">
    <location>
        <begin position="1"/>
        <end position="68"/>
    </location>
</feature>
<proteinExistence type="predicted"/>
<keyword evidence="3" id="KW-0804">Transcription</keyword>
<dbReference type="InterPro" id="IPR036388">
    <property type="entry name" value="WH-like_DNA-bd_sf"/>
</dbReference>
<dbReference type="SMART" id="SM00895">
    <property type="entry name" value="FCD"/>
    <property type="match status" value="1"/>
</dbReference>
<dbReference type="PROSITE" id="PS50949">
    <property type="entry name" value="HTH_GNTR"/>
    <property type="match status" value="1"/>
</dbReference>
<dbReference type="PANTHER" id="PTHR43537:SF24">
    <property type="entry name" value="GLUCONATE OPERON TRANSCRIPTIONAL REPRESSOR"/>
    <property type="match status" value="1"/>
</dbReference>
<gene>
    <name evidence="5" type="primary">pdhR</name>
    <name evidence="5" type="ORF">GCM10008961_20730</name>
</gene>
<dbReference type="PANTHER" id="PTHR43537">
    <property type="entry name" value="TRANSCRIPTIONAL REGULATOR, GNTR FAMILY"/>
    <property type="match status" value="1"/>
</dbReference>
<keyword evidence="1" id="KW-0805">Transcription regulation</keyword>
<dbReference type="EMBL" id="BMQO01000008">
    <property type="protein sequence ID" value="GGS28877.1"/>
    <property type="molecule type" value="Genomic_DNA"/>
</dbReference>
<dbReference type="Proteomes" id="UP000620633">
    <property type="component" value="Unassembled WGS sequence"/>
</dbReference>
<keyword evidence="2" id="KW-0238">DNA-binding</keyword>
<keyword evidence="6" id="KW-1185">Reference proteome</keyword>
<protein>
    <submittedName>
        <fullName evidence="5">GntR family transcriptional regulator</fullName>
    </submittedName>
</protein>